<dbReference type="InterPro" id="IPR014721">
    <property type="entry name" value="Ribsml_uS5_D2-typ_fold_subgr"/>
</dbReference>
<dbReference type="HAMAP" id="MF_00227">
    <property type="entry name" value="RNase_P"/>
    <property type="match status" value="1"/>
</dbReference>
<dbReference type="InterPro" id="IPR020568">
    <property type="entry name" value="Ribosomal_Su5_D2-typ_SF"/>
</dbReference>
<evidence type="ECO:0000256" key="3">
    <source>
        <dbReference type="ARBA" id="ARBA00022759"/>
    </source>
</evidence>
<reference evidence="8" key="1">
    <citation type="journal article" date="2019" name="Int. J. Syst. Evol. Microbiol.">
        <title>The Global Catalogue of Microorganisms (GCM) 10K type strain sequencing project: providing services to taxonomists for standard genome sequencing and annotation.</title>
        <authorList>
            <consortium name="The Broad Institute Genomics Platform"/>
            <consortium name="The Broad Institute Genome Sequencing Center for Infectious Disease"/>
            <person name="Wu L."/>
            <person name="Ma J."/>
        </authorList>
    </citation>
    <scope>NUCLEOTIDE SEQUENCE [LARGE SCALE GENOMIC DNA]</scope>
    <source>
        <strain evidence="8">JCM 17705</strain>
    </source>
</reference>
<comment type="catalytic activity">
    <reaction evidence="6">
        <text>Endonucleolytic cleavage of RNA, removing 5'-extranucleotides from tRNA precursor.</text>
        <dbReference type="EC" id="3.1.26.5"/>
    </reaction>
</comment>
<dbReference type="Proteomes" id="UP001500582">
    <property type="component" value="Unassembled WGS sequence"/>
</dbReference>
<keyword evidence="8" id="KW-1185">Reference proteome</keyword>
<proteinExistence type="inferred from homology"/>
<evidence type="ECO:0000256" key="2">
    <source>
        <dbReference type="ARBA" id="ARBA00022722"/>
    </source>
</evidence>
<dbReference type="RefSeq" id="WP_345210621.1">
    <property type="nucleotide sequence ID" value="NZ_BAABFT010000003.1"/>
</dbReference>
<comment type="subunit">
    <text evidence="6">Consists of a catalytic RNA component (M1 or rnpB) and a protein subunit.</text>
</comment>
<organism evidence="7 8">
    <name type="scientific">Mucilaginibacter gynuensis</name>
    <dbReference type="NCBI Taxonomy" id="1302236"/>
    <lineage>
        <taxon>Bacteria</taxon>
        <taxon>Pseudomonadati</taxon>
        <taxon>Bacteroidota</taxon>
        <taxon>Sphingobacteriia</taxon>
        <taxon>Sphingobacteriales</taxon>
        <taxon>Sphingobacteriaceae</taxon>
        <taxon>Mucilaginibacter</taxon>
    </lineage>
</organism>
<keyword evidence="3 6" id="KW-0255">Endonuclease</keyword>
<comment type="function">
    <text evidence="6">RNaseP catalyzes the removal of the 5'-leader sequence from pre-tRNA to produce the mature 5'-terminus. It can also cleave other RNA substrates such as 4.5S RNA. The protein component plays an auxiliary but essential role in vivo by binding to the 5'-leader sequence and broadening the substrate specificity of the ribozyme.</text>
</comment>
<dbReference type="Gene3D" id="3.30.230.10">
    <property type="match status" value="1"/>
</dbReference>
<evidence type="ECO:0000256" key="5">
    <source>
        <dbReference type="ARBA" id="ARBA00022884"/>
    </source>
</evidence>
<dbReference type="InterPro" id="IPR000100">
    <property type="entry name" value="RNase_P"/>
</dbReference>
<keyword evidence="5 6" id="KW-0694">RNA-binding</keyword>
<sequence length="133" mass="15674">MYTFKKEERLCNKGLIDSLFHSGSSFLCYPYKASWRLVDNAGQYPVQVMFSVAKKRYKHAVDRNTIKRRSREAYRLNKQQHLYNFLQASNKHIILSLSYIGKDIAEYDFIEKKMVKLLTQLSEQISKVNDQAV</sequence>
<name>A0ABP8G7Z5_9SPHI</name>
<accession>A0ABP8G7Z5</accession>
<comment type="similarity">
    <text evidence="6">Belongs to the RnpA family.</text>
</comment>
<dbReference type="EMBL" id="BAABFT010000003">
    <property type="protein sequence ID" value="GAA4318846.1"/>
    <property type="molecule type" value="Genomic_DNA"/>
</dbReference>
<evidence type="ECO:0000313" key="7">
    <source>
        <dbReference type="EMBL" id="GAA4318846.1"/>
    </source>
</evidence>
<keyword evidence="1 6" id="KW-0819">tRNA processing</keyword>
<dbReference type="Pfam" id="PF00825">
    <property type="entry name" value="Ribonuclease_P"/>
    <property type="match status" value="1"/>
</dbReference>
<evidence type="ECO:0000313" key="8">
    <source>
        <dbReference type="Proteomes" id="UP001500582"/>
    </source>
</evidence>
<evidence type="ECO:0000256" key="4">
    <source>
        <dbReference type="ARBA" id="ARBA00022801"/>
    </source>
</evidence>
<comment type="caution">
    <text evidence="7">The sequence shown here is derived from an EMBL/GenBank/DDBJ whole genome shotgun (WGS) entry which is preliminary data.</text>
</comment>
<evidence type="ECO:0000256" key="6">
    <source>
        <dbReference type="HAMAP-Rule" id="MF_00227"/>
    </source>
</evidence>
<keyword evidence="2 6" id="KW-0540">Nuclease</keyword>
<evidence type="ECO:0000256" key="1">
    <source>
        <dbReference type="ARBA" id="ARBA00022694"/>
    </source>
</evidence>
<dbReference type="SUPFAM" id="SSF54211">
    <property type="entry name" value="Ribosomal protein S5 domain 2-like"/>
    <property type="match status" value="1"/>
</dbReference>
<keyword evidence="4 6" id="KW-0378">Hydrolase</keyword>
<protein>
    <recommendedName>
        <fullName evidence="6">Ribonuclease P protein component</fullName>
        <shortName evidence="6">RNase P protein</shortName>
        <shortName evidence="6">RNaseP protein</shortName>
        <ecNumber evidence="6">3.1.26.5</ecNumber>
    </recommendedName>
    <alternativeName>
        <fullName evidence="6">Protein C5</fullName>
    </alternativeName>
</protein>
<dbReference type="EC" id="3.1.26.5" evidence="6"/>
<gene>
    <name evidence="6" type="primary">rnpA</name>
    <name evidence="7" type="ORF">GCM10023149_17150</name>
</gene>